<dbReference type="InterPro" id="IPR036770">
    <property type="entry name" value="Ankyrin_rpt-contain_sf"/>
</dbReference>
<feature type="region of interest" description="Disordered" evidence="2">
    <location>
        <begin position="203"/>
        <end position="235"/>
    </location>
</feature>
<name>A0A4W2IKK9_BOBOX</name>
<feature type="region of interest" description="Disordered" evidence="2">
    <location>
        <begin position="136"/>
        <end position="191"/>
    </location>
</feature>
<dbReference type="Pfam" id="PF12796">
    <property type="entry name" value="Ank_2"/>
    <property type="match status" value="1"/>
</dbReference>
<dbReference type="Gene3D" id="1.25.40.20">
    <property type="entry name" value="Ankyrin repeat-containing domain"/>
    <property type="match status" value="1"/>
</dbReference>
<dbReference type="Ensembl" id="ENSBIXT00005042265.1">
    <property type="protein sequence ID" value="ENSBIXP00005044716.1"/>
    <property type="gene ID" value="ENSBIXG00005028551.1"/>
</dbReference>
<reference evidence="4" key="1">
    <citation type="submission" date="2018-11" db="EMBL/GenBank/DDBJ databases">
        <title>Haplotype-resolved cattle genomes.</title>
        <authorList>
            <person name="Low W.Y."/>
            <person name="Tearle R."/>
            <person name="Bickhart D.M."/>
            <person name="Rosen B.D."/>
            <person name="Koren S."/>
            <person name="Rhie A."/>
            <person name="Hiendleder S."/>
            <person name="Phillippy A.M."/>
            <person name="Smith T.P.L."/>
            <person name="Williams J.L."/>
        </authorList>
    </citation>
    <scope>NUCLEOTIDE SEQUENCE [LARGE SCALE GENOMIC DNA]</scope>
</reference>
<dbReference type="SUPFAM" id="SSF48403">
    <property type="entry name" value="Ankyrin repeat"/>
    <property type="match status" value="1"/>
</dbReference>
<evidence type="ECO:0000256" key="2">
    <source>
        <dbReference type="SAM" id="MobiDB-lite"/>
    </source>
</evidence>
<dbReference type="PANTHER" id="PTHR24147">
    <property type="entry name" value="ANKYRIN REPEAT DOMAIN 36-RELATED"/>
    <property type="match status" value="1"/>
</dbReference>
<evidence type="ECO:0000256" key="1">
    <source>
        <dbReference type="PROSITE-ProRule" id="PRU00023"/>
    </source>
</evidence>
<dbReference type="Proteomes" id="UP000429181">
    <property type="component" value="Unassembled WGS sequence"/>
</dbReference>
<feature type="repeat" description="ANK" evidence="1">
    <location>
        <begin position="18"/>
        <end position="50"/>
    </location>
</feature>
<proteinExistence type="predicted"/>
<accession>A0A4W2IKK9</accession>
<dbReference type="InterPro" id="IPR002110">
    <property type="entry name" value="Ankyrin_rpt"/>
</dbReference>
<dbReference type="PANTHER" id="PTHR24147:SF62">
    <property type="entry name" value="ANKYRIN REPEAT DOMAIN-CONTAINING PROTEIN 7"/>
    <property type="match status" value="1"/>
</dbReference>
<evidence type="ECO:0000313" key="4">
    <source>
        <dbReference type="Proteomes" id="UP000429181"/>
    </source>
</evidence>
<reference evidence="3" key="2">
    <citation type="submission" date="2025-08" db="UniProtKB">
        <authorList>
            <consortium name="Ensembl"/>
        </authorList>
    </citation>
    <scope>IDENTIFICATION</scope>
</reference>
<dbReference type="PROSITE" id="PS50088">
    <property type="entry name" value="ANK_REPEAT"/>
    <property type="match status" value="1"/>
</dbReference>
<feature type="compositionally biased region" description="Polar residues" evidence="2">
    <location>
        <begin position="147"/>
        <end position="156"/>
    </location>
</feature>
<protein>
    <submittedName>
        <fullName evidence="3">Uncharacterized protein</fullName>
    </submittedName>
</protein>
<dbReference type="PROSITE" id="PS50297">
    <property type="entry name" value="ANK_REP_REGION"/>
    <property type="match status" value="1"/>
</dbReference>
<dbReference type="GeneTree" id="ENSGT00940000153661"/>
<organism evidence="3 4">
    <name type="scientific">Bos indicus x Bos taurus</name>
    <name type="common">Hybrid cattle</name>
    <dbReference type="NCBI Taxonomy" id="30522"/>
    <lineage>
        <taxon>Eukaryota</taxon>
        <taxon>Metazoa</taxon>
        <taxon>Chordata</taxon>
        <taxon>Craniata</taxon>
        <taxon>Vertebrata</taxon>
        <taxon>Euteleostomi</taxon>
        <taxon>Mammalia</taxon>
        <taxon>Eutheria</taxon>
        <taxon>Laurasiatheria</taxon>
        <taxon>Artiodactyla</taxon>
        <taxon>Ruminantia</taxon>
        <taxon>Pecora</taxon>
        <taxon>Bovidae</taxon>
        <taxon>Bovinae</taxon>
        <taxon>Bos</taxon>
    </lineage>
</organism>
<feature type="compositionally biased region" description="Basic and acidic residues" evidence="2">
    <location>
        <begin position="203"/>
        <end position="222"/>
    </location>
</feature>
<evidence type="ECO:0000313" key="3">
    <source>
        <dbReference type="Ensembl" id="ENSBIXP00005044716.1"/>
    </source>
</evidence>
<sequence length="266" mass="29660">MVEFLVKKEADIHAVDKMKRTALILAVNYECTDVVSLLLQRGADVFSPDVFGRTAEEYAAISGFNIICELISEYKEKRLKLLPKKATQVRHLFSNKPGVDSWPTSDDDILGSETKKEPKPNLAKLMKAFQQSKRNQAECGIVRRESTTLSENNNSDSEIEDVAETLPKPSPGVQGFSHPAFPRPDPLPKPLKTLAGLGLAKVEEEKKHKDAADESRLIEQRKSGGNNKQAFPAMENKGSHRFLIVGEKQKVCCAKTTCRMKLPRQD</sequence>
<keyword evidence="1" id="KW-0040">ANK repeat</keyword>
<dbReference type="AlphaFoldDB" id="A0A4W2IKK9"/>
<dbReference type="InterPro" id="IPR050657">
    <property type="entry name" value="Ankyrin_repeat_domain"/>
</dbReference>